<keyword evidence="6 8" id="KW-1133">Transmembrane helix</keyword>
<accession>A0ABV6Z6J4</accession>
<evidence type="ECO:0000256" key="1">
    <source>
        <dbReference type="ARBA" id="ARBA00004651"/>
    </source>
</evidence>
<protein>
    <submittedName>
        <fullName evidence="10">ArnT family glycosyltransferase</fullName>
        <ecNumber evidence="10">2.4.-.-</ecNumber>
    </submittedName>
</protein>
<comment type="subcellular location">
    <subcellularLocation>
        <location evidence="1">Cell membrane</location>
        <topology evidence="1">Multi-pass membrane protein</topology>
    </subcellularLocation>
</comment>
<evidence type="ECO:0000256" key="2">
    <source>
        <dbReference type="ARBA" id="ARBA00022475"/>
    </source>
</evidence>
<feature type="transmembrane region" description="Helical" evidence="8">
    <location>
        <begin position="144"/>
        <end position="163"/>
    </location>
</feature>
<organism evidence="10 11">
    <name type="scientific">candidate division CSSED10-310 bacterium</name>
    <dbReference type="NCBI Taxonomy" id="2855610"/>
    <lineage>
        <taxon>Bacteria</taxon>
        <taxon>Bacteria division CSSED10-310</taxon>
    </lineage>
</organism>
<feature type="transmembrane region" description="Helical" evidence="8">
    <location>
        <begin position="92"/>
        <end position="112"/>
    </location>
</feature>
<dbReference type="InterPro" id="IPR038731">
    <property type="entry name" value="RgtA/B/C-like"/>
</dbReference>
<evidence type="ECO:0000256" key="4">
    <source>
        <dbReference type="ARBA" id="ARBA00022679"/>
    </source>
</evidence>
<feature type="transmembrane region" description="Helical" evidence="8">
    <location>
        <begin position="169"/>
        <end position="198"/>
    </location>
</feature>
<keyword evidence="4 10" id="KW-0808">Transferase</keyword>
<dbReference type="PANTHER" id="PTHR33908">
    <property type="entry name" value="MANNOSYLTRANSFERASE YKCB-RELATED"/>
    <property type="match status" value="1"/>
</dbReference>
<evidence type="ECO:0000313" key="11">
    <source>
        <dbReference type="Proteomes" id="UP001594351"/>
    </source>
</evidence>
<keyword evidence="2" id="KW-1003">Cell membrane</keyword>
<evidence type="ECO:0000256" key="7">
    <source>
        <dbReference type="ARBA" id="ARBA00023136"/>
    </source>
</evidence>
<feature type="domain" description="Glycosyltransferase RgtA/B/C/D-like" evidence="9">
    <location>
        <begin position="77"/>
        <end position="202"/>
    </location>
</feature>
<dbReference type="Pfam" id="PF13231">
    <property type="entry name" value="PMT_2"/>
    <property type="match status" value="1"/>
</dbReference>
<evidence type="ECO:0000256" key="6">
    <source>
        <dbReference type="ARBA" id="ARBA00022989"/>
    </source>
</evidence>
<dbReference type="EC" id="2.4.-.-" evidence="10"/>
<dbReference type="GO" id="GO:0016757">
    <property type="term" value="F:glycosyltransferase activity"/>
    <property type="evidence" value="ECO:0007669"/>
    <property type="project" value="UniProtKB-KW"/>
</dbReference>
<feature type="transmembrane region" description="Helical" evidence="8">
    <location>
        <begin position="290"/>
        <end position="321"/>
    </location>
</feature>
<feature type="transmembrane region" description="Helical" evidence="8">
    <location>
        <begin position="118"/>
        <end position="137"/>
    </location>
</feature>
<sequence>MWSSFFQSTWFIKVRSFLPFLLILAYGALFHFTAETSHLIGNYESETDFYWTYVPDAKALSSGEMSFSTLLYKRGAFYFLILAILKPLFRDWFIAGRFLSLFSACFCLILGYHLVRTLFGQTTGWLCFLALASNFIFQRHSYEVGYDMFNLMLLLISLSLVFAKKRSPARIFIGGFIGGLAFLTRFNMVILLPFFIFTGFSGLRLRAYDYYRSLSSAAGFLVVYGSWMVNNVLRTGKFYSEISLLTMVRDFHHFKSGSTGVDSAATEFFRSNSSLLDLFMLDPFLFMKKWIYGIGVYIYQDINLVLGIPITVMIVVGIGLLRFSKLDKAQIRLLIFLVFSVLILGLSHFELRFSLAHLLIYMILAVHPLGSLIARTSGSIRGILYGVLVFFILIIGCLNFRLSLFAMQAGPAEILPIAAHIRENSQYKNMTITARKPHIGYYADLPWFPLHMSPVDQIQTPELLAHWAVKNKIKLLYWSEIEHHVLPNLRFLDKVTLHGAWQPVIYSKKAVLYELSLPTAESLK</sequence>
<name>A0ABV6Z6J4_UNCC1</name>
<evidence type="ECO:0000256" key="5">
    <source>
        <dbReference type="ARBA" id="ARBA00022692"/>
    </source>
</evidence>
<gene>
    <name evidence="10" type="ORF">ACFL27_28085</name>
</gene>
<evidence type="ECO:0000256" key="3">
    <source>
        <dbReference type="ARBA" id="ARBA00022676"/>
    </source>
</evidence>
<feature type="transmembrane region" description="Helical" evidence="8">
    <location>
        <begin position="355"/>
        <end position="374"/>
    </location>
</feature>
<keyword evidence="7 8" id="KW-0472">Membrane</keyword>
<dbReference type="EMBL" id="JBHPBY010000700">
    <property type="protein sequence ID" value="MFC1854060.1"/>
    <property type="molecule type" value="Genomic_DNA"/>
</dbReference>
<dbReference type="Proteomes" id="UP001594351">
    <property type="component" value="Unassembled WGS sequence"/>
</dbReference>
<feature type="transmembrane region" description="Helical" evidence="8">
    <location>
        <begin position="210"/>
        <end position="229"/>
    </location>
</feature>
<feature type="transmembrane region" description="Helical" evidence="8">
    <location>
        <begin position="383"/>
        <end position="402"/>
    </location>
</feature>
<keyword evidence="11" id="KW-1185">Reference proteome</keyword>
<dbReference type="PANTHER" id="PTHR33908:SF11">
    <property type="entry name" value="MEMBRANE PROTEIN"/>
    <property type="match status" value="1"/>
</dbReference>
<evidence type="ECO:0000256" key="8">
    <source>
        <dbReference type="SAM" id="Phobius"/>
    </source>
</evidence>
<dbReference type="InterPro" id="IPR050297">
    <property type="entry name" value="LipidA_mod_glycosyltrf_83"/>
</dbReference>
<evidence type="ECO:0000313" key="10">
    <source>
        <dbReference type="EMBL" id="MFC1854060.1"/>
    </source>
</evidence>
<keyword evidence="3 10" id="KW-0328">Glycosyltransferase</keyword>
<proteinExistence type="predicted"/>
<comment type="caution">
    <text evidence="10">The sequence shown here is derived from an EMBL/GenBank/DDBJ whole genome shotgun (WGS) entry which is preliminary data.</text>
</comment>
<keyword evidence="5 8" id="KW-0812">Transmembrane</keyword>
<feature type="transmembrane region" description="Helical" evidence="8">
    <location>
        <begin position="333"/>
        <end position="349"/>
    </location>
</feature>
<reference evidence="10 11" key="1">
    <citation type="submission" date="2024-09" db="EMBL/GenBank/DDBJ databases">
        <title>Laminarin stimulates single cell rates of sulfate reduction while oxygen inhibits transcriptomic activity in coastal marine sediment.</title>
        <authorList>
            <person name="Lindsay M."/>
            <person name="Orcutt B."/>
            <person name="Emerson D."/>
            <person name="Stepanauskas R."/>
            <person name="D'Angelo T."/>
        </authorList>
    </citation>
    <scope>NUCLEOTIDE SEQUENCE [LARGE SCALE GENOMIC DNA]</scope>
    <source>
        <strain evidence="10">SAG AM-311-K15</strain>
    </source>
</reference>
<feature type="transmembrane region" description="Helical" evidence="8">
    <location>
        <begin position="12"/>
        <end position="32"/>
    </location>
</feature>
<feature type="transmembrane region" description="Helical" evidence="8">
    <location>
        <begin position="65"/>
        <end position="85"/>
    </location>
</feature>
<evidence type="ECO:0000259" key="9">
    <source>
        <dbReference type="Pfam" id="PF13231"/>
    </source>
</evidence>